<evidence type="ECO:0000313" key="2">
    <source>
        <dbReference type="EMBL" id="MDX6851403.1"/>
    </source>
</evidence>
<keyword evidence="1" id="KW-0472">Membrane</keyword>
<dbReference type="Proteomes" id="UP001273505">
    <property type="component" value="Unassembled WGS sequence"/>
</dbReference>
<feature type="transmembrane region" description="Helical" evidence="1">
    <location>
        <begin position="145"/>
        <end position="166"/>
    </location>
</feature>
<gene>
    <name evidence="2" type="ORF">SCD92_18655</name>
</gene>
<organism evidence="2 3">
    <name type="scientific">Gilvimarinus gilvus</name>
    <dbReference type="NCBI Taxonomy" id="3058038"/>
    <lineage>
        <taxon>Bacteria</taxon>
        <taxon>Pseudomonadati</taxon>
        <taxon>Pseudomonadota</taxon>
        <taxon>Gammaproteobacteria</taxon>
        <taxon>Cellvibrionales</taxon>
        <taxon>Cellvibrionaceae</taxon>
        <taxon>Gilvimarinus</taxon>
    </lineage>
</organism>
<protein>
    <submittedName>
        <fullName evidence="2">PepSY-associated TM helix domain-containing protein</fullName>
    </submittedName>
</protein>
<feature type="transmembrane region" description="Helical" evidence="1">
    <location>
        <begin position="433"/>
        <end position="454"/>
    </location>
</feature>
<dbReference type="EMBL" id="JAXAFO010000055">
    <property type="protein sequence ID" value="MDX6851403.1"/>
    <property type="molecule type" value="Genomic_DNA"/>
</dbReference>
<dbReference type="PANTHER" id="PTHR34219">
    <property type="entry name" value="IRON-REGULATED INNER MEMBRANE PROTEIN-RELATED"/>
    <property type="match status" value="1"/>
</dbReference>
<dbReference type="InterPro" id="IPR005625">
    <property type="entry name" value="PepSY-ass_TM"/>
</dbReference>
<keyword evidence="1" id="KW-1133">Transmembrane helix</keyword>
<feature type="transmembrane region" description="Helical" evidence="1">
    <location>
        <begin position="202"/>
        <end position="224"/>
    </location>
</feature>
<feature type="transmembrane region" description="Helical" evidence="1">
    <location>
        <begin position="401"/>
        <end position="421"/>
    </location>
</feature>
<evidence type="ECO:0000256" key="1">
    <source>
        <dbReference type="SAM" id="Phobius"/>
    </source>
</evidence>
<accession>A0ABU4S673</accession>
<proteinExistence type="predicted"/>
<dbReference type="RefSeq" id="WP_302723423.1">
    <property type="nucleotide sequence ID" value="NZ_JAULRU010000617.1"/>
</dbReference>
<dbReference type="Pfam" id="PF03929">
    <property type="entry name" value="PepSY_TM"/>
    <property type="match status" value="1"/>
</dbReference>
<feature type="transmembrane region" description="Helical" evidence="1">
    <location>
        <begin position="377"/>
        <end position="395"/>
    </location>
</feature>
<evidence type="ECO:0000313" key="3">
    <source>
        <dbReference type="Proteomes" id="UP001273505"/>
    </source>
</evidence>
<keyword evidence="1" id="KW-0812">Transmembrane</keyword>
<keyword evidence="3" id="KW-1185">Reference proteome</keyword>
<reference evidence="2 3" key="1">
    <citation type="submission" date="2023-11" db="EMBL/GenBank/DDBJ databases">
        <title>Gilvimarinus fulvus sp. nov., isolated from the surface of Kelp.</title>
        <authorList>
            <person name="Sun Y.Y."/>
            <person name="Gong Y."/>
            <person name="Du Z.J."/>
        </authorList>
    </citation>
    <scope>NUCLEOTIDE SEQUENCE [LARGE SCALE GENOMIC DNA]</scope>
    <source>
        <strain evidence="2 3">SDUM040013</strain>
    </source>
</reference>
<feature type="transmembrane region" description="Helical" evidence="1">
    <location>
        <begin position="20"/>
        <end position="41"/>
    </location>
</feature>
<feature type="transmembrane region" description="Helical" evidence="1">
    <location>
        <begin position="344"/>
        <end position="365"/>
    </location>
</feature>
<feature type="transmembrane region" description="Helical" evidence="1">
    <location>
        <begin position="460"/>
        <end position="478"/>
    </location>
</feature>
<comment type="caution">
    <text evidence="2">The sequence shown here is derived from an EMBL/GenBank/DDBJ whole genome shotgun (WGS) entry which is preliminary data.</text>
</comment>
<dbReference type="PANTHER" id="PTHR34219:SF3">
    <property type="entry name" value="BLL7967 PROTEIN"/>
    <property type="match status" value="1"/>
</dbReference>
<name>A0ABU4S673_9GAMM</name>
<sequence length="495" mass="53727">MKQLLSPSLVKQSLSSHSWLGIAMGAMLYLVCLSGSIAVFYPEFERWEQPRVEPVSAVSGDLAQRAYDALVAQTAQVDADATDDGDHHHHRYVLMPTEDNPRLVVADDEQGWFVNADGTLGEKVAHDWTHVLTDLHLYLHLPTSFGMIVVSILGAMLCGLIISGFLSHPRIFKDAFALRLKASPRLQQADVHNRLSVWGAPFYLTIAITGAFFGLANLFGYVAANAFYDGDLGEVIPAIYGAEPELDQPPQAAQVGRALAQMHSIAPEATPLYITIEGIDSPEQFIMVGATHPGRLIYAEQYRFDSAGSYMDKVGFSDGDAGRQAIFSVYRIHFGHFGGEWVQWVYALLGLALTVISVSGINIWLSKRKKRDALNNLWTGIVWGTPVGLSASALASIGFGITSIGIFWGAILLAMVWAQIVDSHPHAKRRLQAACALLLAATAIAHVVVFGQYALSGTALGVNISLLVLALAFALTVIKSARTRHQHTSEIVQAT</sequence>